<protein>
    <submittedName>
        <fullName evidence="2">Dihydroxyacid dehydratase</fullName>
        <ecNumber evidence="2">4.2.1.9</ecNumber>
    </submittedName>
</protein>
<dbReference type="EMBL" id="APVH01000038">
    <property type="protein sequence ID" value="EPX78732.1"/>
    <property type="molecule type" value="Genomic_DNA"/>
</dbReference>
<dbReference type="AlphaFoldDB" id="S9QFS8"/>
<evidence type="ECO:0000256" key="1">
    <source>
        <dbReference type="SAM" id="Phobius"/>
    </source>
</evidence>
<dbReference type="EC" id="4.2.1.9" evidence="2"/>
<reference evidence="3" key="1">
    <citation type="journal article" date="2014" name="Stand. Genomic Sci.">
        <title>Genome sequence of the exopolysaccharide-producing Salipiger mucosus type strain (DSM 16094(T)), a moderately halophilic member of the Roseobacter clade.</title>
        <authorList>
            <person name="Riedel T."/>
            <person name="Spring S."/>
            <person name="Fiebig A."/>
            <person name="Petersen J."/>
            <person name="Kyrpides N.C."/>
            <person name="Goker M."/>
            <person name="Klenk H.P."/>
        </authorList>
    </citation>
    <scope>NUCLEOTIDE SEQUENCE [LARGE SCALE GENOMIC DNA]</scope>
    <source>
        <strain evidence="3">DSM 16094</strain>
    </source>
</reference>
<name>S9QFS8_9RHOB</name>
<evidence type="ECO:0000313" key="2">
    <source>
        <dbReference type="EMBL" id="EPX78732.1"/>
    </source>
</evidence>
<keyword evidence="1" id="KW-1133">Transmembrane helix</keyword>
<dbReference type="HOGENOM" id="CLU_3295567_0_0_5"/>
<dbReference type="eggNOG" id="ENOG502ZVN0">
    <property type="taxonomic scope" value="Bacteria"/>
</dbReference>
<evidence type="ECO:0000313" key="3">
    <source>
        <dbReference type="Proteomes" id="UP000015347"/>
    </source>
</evidence>
<sequence length="40" mass="4316">MIGRDTREDIDGYGAWPWVLGLVIVAVIVGLMFGLANPIS</sequence>
<organism evidence="2 3">
    <name type="scientific">Salipiger mucosus DSM 16094</name>
    <dbReference type="NCBI Taxonomy" id="1123237"/>
    <lineage>
        <taxon>Bacteria</taxon>
        <taxon>Pseudomonadati</taxon>
        <taxon>Pseudomonadota</taxon>
        <taxon>Alphaproteobacteria</taxon>
        <taxon>Rhodobacterales</taxon>
        <taxon>Roseobacteraceae</taxon>
        <taxon>Salipiger</taxon>
    </lineage>
</organism>
<dbReference type="RefSeq" id="WP_020039130.1">
    <property type="nucleotide sequence ID" value="NZ_KE557279.1"/>
</dbReference>
<keyword evidence="3" id="KW-1185">Reference proteome</keyword>
<dbReference type="STRING" id="1123237.Salmuc_04314"/>
<proteinExistence type="predicted"/>
<keyword evidence="1" id="KW-0472">Membrane</keyword>
<keyword evidence="2" id="KW-0456">Lyase</keyword>
<gene>
    <name evidence="2" type="ORF">Salmuc_04314</name>
</gene>
<dbReference type="Proteomes" id="UP000015347">
    <property type="component" value="Unassembled WGS sequence"/>
</dbReference>
<feature type="transmembrane region" description="Helical" evidence="1">
    <location>
        <begin position="15"/>
        <end position="36"/>
    </location>
</feature>
<dbReference type="GO" id="GO:0004160">
    <property type="term" value="F:dihydroxy-acid dehydratase activity"/>
    <property type="evidence" value="ECO:0007669"/>
    <property type="project" value="UniProtKB-EC"/>
</dbReference>
<comment type="caution">
    <text evidence="2">The sequence shown here is derived from an EMBL/GenBank/DDBJ whole genome shotgun (WGS) entry which is preliminary data.</text>
</comment>
<keyword evidence="1" id="KW-0812">Transmembrane</keyword>
<accession>S9QFS8</accession>